<dbReference type="SUPFAM" id="SSF53098">
    <property type="entry name" value="Ribonuclease H-like"/>
    <property type="match status" value="1"/>
</dbReference>
<dbReference type="AlphaFoldDB" id="A0A7D9JFG4"/>
<evidence type="ECO:0000313" key="1">
    <source>
        <dbReference type="EMBL" id="CAB4028690.1"/>
    </source>
</evidence>
<dbReference type="PANTHER" id="PTHR37984:SF5">
    <property type="entry name" value="PROTEIN NYNRIN-LIKE"/>
    <property type="match status" value="1"/>
</dbReference>
<dbReference type="InterPro" id="IPR050951">
    <property type="entry name" value="Retrovirus_Pol_polyprotein"/>
</dbReference>
<dbReference type="EMBL" id="CACRXK020015654">
    <property type="protein sequence ID" value="CAB4028690.1"/>
    <property type="molecule type" value="Genomic_DNA"/>
</dbReference>
<dbReference type="GO" id="GO:0015074">
    <property type="term" value="P:DNA integration"/>
    <property type="evidence" value="ECO:0007669"/>
    <property type="project" value="InterPro"/>
</dbReference>
<reference evidence="1" key="1">
    <citation type="submission" date="2020-04" db="EMBL/GenBank/DDBJ databases">
        <authorList>
            <person name="Alioto T."/>
            <person name="Alioto T."/>
            <person name="Gomez Garrido J."/>
        </authorList>
    </citation>
    <scope>NUCLEOTIDE SEQUENCE</scope>
    <source>
        <strain evidence="1">A484AB</strain>
    </source>
</reference>
<protein>
    <submittedName>
        <fullName evidence="1">Retrovirus-related Pol poly from transposon</fullName>
    </submittedName>
</protein>
<dbReference type="OrthoDB" id="5983996at2759"/>
<dbReference type="Proteomes" id="UP001152795">
    <property type="component" value="Unassembled WGS sequence"/>
</dbReference>
<comment type="caution">
    <text evidence="1">The sequence shown here is derived from an EMBL/GenBank/DDBJ whole genome shotgun (WGS) entry which is preliminary data.</text>
</comment>
<accession>A0A7D9JFG4</accession>
<proteinExistence type="predicted"/>
<dbReference type="PROSITE" id="PS50994">
    <property type="entry name" value="INTEGRASE"/>
    <property type="match status" value="1"/>
</dbReference>
<evidence type="ECO:0000313" key="2">
    <source>
        <dbReference type="Proteomes" id="UP001152795"/>
    </source>
</evidence>
<dbReference type="GO" id="GO:0003676">
    <property type="term" value="F:nucleic acid binding"/>
    <property type="evidence" value="ECO:0007669"/>
    <property type="project" value="InterPro"/>
</dbReference>
<dbReference type="InterPro" id="IPR012337">
    <property type="entry name" value="RNaseH-like_sf"/>
</dbReference>
<dbReference type="Gene3D" id="3.30.420.10">
    <property type="entry name" value="Ribonuclease H-like superfamily/Ribonuclease H"/>
    <property type="match status" value="1"/>
</dbReference>
<name>A0A7D9JFG4_PARCT</name>
<keyword evidence="2" id="KW-1185">Reference proteome</keyword>
<organism evidence="1 2">
    <name type="scientific">Paramuricea clavata</name>
    <name type="common">Red gorgonian</name>
    <name type="synonym">Violescent sea-whip</name>
    <dbReference type="NCBI Taxonomy" id="317549"/>
    <lineage>
        <taxon>Eukaryota</taxon>
        <taxon>Metazoa</taxon>
        <taxon>Cnidaria</taxon>
        <taxon>Anthozoa</taxon>
        <taxon>Octocorallia</taxon>
        <taxon>Malacalcyonacea</taxon>
        <taxon>Plexauridae</taxon>
        <taxon>Paramuricea</taxon>
    </lineage>
</organism>
<dbReference type="InterPro" id="IPR036397">
    <property type="entry name" value="RNaseH_sf"/>
</dbReference>
<dbReference type="Pfam" id="PF00665">
    <property type="entry name" value="rve"/>
    <property type="match status" value="1"/>
</dbReference>
<gene>
    <name evidence="1" type="ORF">PACLA_8A000003</name>
</gene>
<sequence length="254" mass="28841">MRVTLMGFDFVVRYRPGKSNPADWSSRHPETLASEEHQEIEDYVNMVIGSKNTRTVALDDVKRETQEDEILQKVVYSVKQQEPLGKEVGVKAYASVMSELSVIDGVLLRAERLVVPEKLQEKTARMPLKMTPLPNERMEKIAADFYGPLPTGEYLLLVTCKYARWIFIEVVNSTAARSVIPKLERIYSEFGYPSEIMADNGPLFRSQEFRDYAAECGFQVRNITPAEPKVNGQAERFIKNITKTVQTAMAKKGI</sequence>
<dbReference type="PANTHER" id="PTHR37984">
    <property type="entry name" value="PROTEIN CBG26694"/>
    <property type="match status" value="1"/>
</dbReference>
<dbReference type="InterPro" id="IPR001584">
    <property type="entry name" value="Integrase_cat-core"/>
</dbReference>